<evidence type="ECO:0000313" key="4">
    <source>
        <dbReference type="Proteomes" id="UP000683429"/>
    </source>
</evidence>
<reference evidence="2 3" key="1">
    <citation type="submission" date="2016-10" db="EMBL/GenBank/DDBJ databases">
        <authorList>
            <person name="de Groot N.N."/>
        </authorList>
    </citation>
    <scope>NUCLEOTIDE SEQUENCE [LARGE SCALE GENOMIC DNA]</scope>
    <source>
        <strain evidence="2 3">CGMCC 1.10238</strain>
    </source>
</reference>
<dbReference type="Proteomes" id="UP000683429">
    <property type="component" value="Chromosome"/>
</dbReference>
<dbReference type="Proteomes" id="UP000198809">
    <property type="component" value="Unassembled WGS sequence"/>
</dbReference>
<dbReference type="AlphaFoldDB" id="A0A1H8H270"/>
<dbReference type="EMBL" id="FODH01000001">
    <property type="protein sequence ID" value="SEN50119.1"/>
    <property type="molecule type" value="Genomic_DNA"/>
</dbReference>
<proteinExistence type="predicted"/>
<dbReference type="OrthoDB" id="2943376at2"/>
<keyword evidence="4" id="KW-1185">Reference proteome</keyword>
<dbReference type="RefSeq" id="WP_036588453.1">
    <property type="nucleotide sequence ID" value="NZ_CP076607.1"/>
</dbReference>
<evidence type="ECO:0000313" key="2">
    <source>
        <dbReference type="EMBL" id="SEN50119.1"/>
    </source>
</evidence>
<reference evidence="1 4" key="2">
    <citation type="submission" date="2021-06" db="EMBL/GenBank/DDBJ databases">
        <title>Whole genome sequence of Paenibacillus sophorae DSM23020 for comparative genomics.</title>
        <authorList>
            <person name="Kim M.-J."/>
            <person name="Lee G."/>
            <person name="Shin J.-H."/>
        </authorList>
    </citation>
    <scope>NUCLEOTIDE SEQUENCE [LARGE SCALE GENOMIC DNA]</scope>
    <source>
        <strain evidence="1 4">DSM 23020</strain>
    </source>
</reference>
<dbReference type="EMBL" id="CP076607">
    <property type="protein sequence ID" value="QWU14415.1"/>
    <property type="molecule type" value="Genomic_DNA"/>
</dbReference>
<accession>A0A1H8H270</accession>
<name>A0A1H8H270_9BACL</name>
<organism evidence="2 3">
    <name type="scientific">Paenibacillus sophorae</name>
    <dbReference type="NCBI Taxonomy" id="1333845"/>
    <lineage>
        <taxon>Bacteria</taxon>
        <taxon>Bacillati</taxon>
        <taxon>Bacillota</taxon>
        <taxon>Bacilli</taxon>
        <taxon>Bacillales</taxon>
        <taxon>Paenibacillaceae</taxon>
        <taxon>Paenibacillus</taxon>
    </lineage>
</organism>
<evidence type="ECO:0000313" key="3">
    <source>
        <dbReference type="Proteomes" id="UP000198809"/>
    </source>
</evidence>
<sequence length="207" mass="24366">MGKQYVQMPNSIIRNPELSSLDFAILIKLKTLQYINGSNEFVISSKEHIKDQLHINDNRTIKKSFDNLNRNQYILEPVKIDSHSKGKIFLNEQLVKSKNKFTHVYVDILKHIPRIGFNGVRLLFYYESYINRKITLNQFCYTGIATISRETGLNSKTIIKYNGILKKEKLLSIEKHELGTDYRYDENDKIIFSKYNNHYSVRLENIL</sequence>
<dbReference type="STRING" id="1333845.SAMN04487895_101726"/>
<evidence type="ECO:0000313" key="1">
    <source>
        <dbReference type="EMBL" id="QWU14415.1"/>
    </source>
</evidence>
<gene>
    <name evidence="1" type="ORF">KP014_21135</name>
    <name evidence="2" type="ORF">SAMN04487895_101726</name>
</gene>
<protein>
    <submittedName>
        <fullName evidence="2">Uncharacterized protein</fullName>
    </submittedName>
</protein>